<dbReference type="Pfam" id="PF08007">
    <property type="entry name" value="JmjC_2"/>
    <property type="match status" value="1"/>
</dbReference>
<name>A0A1I8BNK6_MELHA</name>
<feature type="domain" description="JmjC" evidence="1">
    <location>
        <begin position="7"/>
        <end position="42"/>
    </location>
</feature>
<evidence type="ECO:0000313" key="2">
    <source>
        <dbReference type="Proteomes" id="UP000095281"/>
    </source>
</evidence>
<proteinExistence type="predicted"/>
<sequence length="42" mass="4773">MTKFGISVIFFKNYLTPAGSACFAPRFDDIDAFMLQTEGRKH</sequence>
<dbReference type="Proteomes" id="UP000095281">
    <property type="component" value="Unplaced"/>
</dbReference>
<dbReference type="AlphaFoldDB" id="A0A1I8BNK6"/>
<accession>A0A1I8BNK6</accession>
<dbReference type="Gene3D" id="2.60.120.650">
    <property type="entry name" value="Cupin"/>
    <property type="match status" value="1"/>
</dbReference>
<organism evidence="2 3">
    <name type="scientific">Meloidogyne hapla</name>
    <name type="common">Root-knot nematode worm</name>
    <dbReference type="NCBI Taxonomy" id="6305"/>
    <lineage>
        <taxon>Eukaryota</taxon>
        <taxon>Metazoa</taxon>
        <taxon>Ecdysozoa</taxon>
        <taxon>Nematoda</taxon>
        <taxon>Chromadorea</taxon>
        <taxon>Rhabditida</taxon>
        <taxon>Tylenchina</taxon>
        <taxon>Tylenchomorpha</taxon>
        <taxon>Tylenchoidea</taxon>
        <taxon>Meloidogynidae</taxon>
        <taxon>Meloidogyninae</taxon>
        <taxon>Meloidogyne</taxon>
    </lineage>
</organism>
<evidence type="ECO:0000259" key="1">
    <source>
        <dbReference type="Pfam" id="PF08007"/>
    </source>
</evidence>
<protein>
    <submittedName>
        <fullName evidence="3">JmjC domain-containing protein</fullName>
    </submittedName>
</protein>
<dbReference type="InterPro" id="IPR003347">
    <property type="entry name" value="JmjC_dom"/>
</dbReference>
<reference evidence="3" key="1">
    <citation type="submission" date="2016-11" db="UniProtKB">
        <authorList>
            <consortium name="WormBaseParasite"/>
        </authorList>
    </citation>
    <scope>IDENTIFICATION</scope>
</reference>
<evidence type="ECO:0000313" key="3">
    <source>
        <dbReference type="WBParaSite" id="MhA1_Contig349.frz3.gene29"/>
    </source>
</evidence>
<dbReference type="WBParaSite" id="MhA1_Contig349.frz3.gene29">
    <property type="protein sequence ID" value="MhA1_Contig349.frz3.gene29"/>
    <property type="gene ID" value="MhA1_Contig349.frz3.gene29"/>
</dbReference>
<keyword evidence="2" id="KW-1185">Reference proteome</keyword>